<dbReference type="Pfam" id="PF09898">
    <property type="entry name" value="DUF2125"/>
    <property type="match status" value="1"/>
</dbReference>
<reference evidence="2 3" key="1">
    <citation type="submission" date="2020-04" db="EMBL/GenBank/DDBJ databases">
        <title>Enterovirga sp. isolate from soil.</title>
        <authorList>
            <person name="Chea S."/>
            <person name="Kim D.-U."/>
        </authorList>
    </citation>
    <scope>NUCLEOTIDE SEQUENCE [LARGE SCALE GENOMIC DNA]</scope>
    <source>
        <strain evidence="2 3">DB1703</strain>
    </source>
</reference>
<dbReference type="InterPro" id="IPR018666">
    <property type="entry name" value="DUF2125"/>
</dbReference>
<keyword evidence="3" id="KW-1185">Reference proteome</keyword>
<evidence type="ECO:0000256" key="1">
    <source>
        <dbReference type="SAM" id="Phobius"/>
    </source>
</evidence>
<keyword evidence="1" id="KW-0812">Transmembrane</keyword>
<keyword evidence="1" id="KW-1133">Transmembrane helix</keyword>
<proteinExistence type="predicted"/>
<evidence type="ECO:0000313" key="3">
    <source>
        <dbReference type="Proteomes" id="UP000564885"/>
    </source>
</evidence>
<sequence>MPAESRPPRRASRVRLYLPLVLLALLAIGWSAGWFVIRARTLAGMDAWLASEAASGRQWTCRDRNAGGYPFRIEISCGSLSFERADLTASLGRVLAVSQVYRPGHIIIEAQGPLRVAAAPSTNVEAEWRLLQASVIFGAGNFQRLALVAEDPRLRGASPETGPLDLAARRFEAHARPDPADATTADLAFSTEGAVLPGLDALVGGNEPADLDLVLRLTRAVDLPTRLVASELEGWRLAGGRLQIDRVRLVKGPRRVELQGSAALDEMHRPRAELQGQVAGVEGLLGPFLGDRSGLAGNLLGALLGQPPAAATAQPLDPKAPRMKPLPPLRVENGRLFVGPLQIPNVRIPALY</sequence>
<accession>A0A849I4V9</accession>
<dbReference type="AlphaFoldDB" id="A0A849I4V9"/>
<dbReference type="RefSeq" id="WP_171216830.1">
    <property type="nucleotide sequence ID" value="NZ_JABEPP010000001.1"/>
</dbReference>
<organism evidence="2 3">
    <name type="scientific">Enterovirga aerilata</name>
    <dbReference type="NCBI Taxonomy" id="2730920"/>
    <lineage>
        <taxon>Bacteria</taxon>
        <taxon>Pseudomonadati</taxon>
        <taxon>Pseudomonadota</taxon>
        <taxon>Alphaproteobacteria</taxon>
        <taxon>Hyphomicrobiales</taxon>
        <taxon>Methylobacteriaceae</taxon>
        <taxon>Enterovirga</taxon>
    </lineage>
</organism>
<evidence type="ECO:0000313" key="2">
    <source>
        <dbReference type="EMBL" id="NNM71365.1"/>
    </source>
</evidence>
<name>A0A849I4V9_9HYPH</name>
<comment type="caution">
    <text evidence="2">The sequence shown here is derived from an EMBL/GenBank/DDBJ whole genome shotgun (WGS) entry which is preliminary data.</text>
</comment>
<protein>
    <submittedName>
        <fullName evidence="2">DUF2125 domain-containing protein</fullName>
    </submittedName>
</protein>
<dbReference type="EMBL" id="JABEPP010000001">
    <property type="protein sequence ID" value="NNM71365.1"/>
    <property type="molecule type" value="Genomic_DNA"/>
</dbReference>
<keyword evidence="1" id="KW-0472">Membrane</keyword>
<gene>
    <name evidence="2" type="ORF">HJG44_03010</name>
</gene>
<dbReference type="Proteomes" id="UP000564885">
    <property type="component" value="Unassembled WGS sequence"/>
</dbReference>
<feature type="transmembrane region" description="Helical" evidence="1">
    <location>
        <begin position="16"/>
        <end position="37"/>
    </location>
</feature>